<sequence length="168" mass="18012">MQRGLDRVFRAAEGVAGGSDLNVIAGQEVHGEAADFLAGVVGDGDYFAVLAFLRFHSAKPGVVFGSISKTWKSFRTCYTGFPINTHRHSRQPAQRGDVTATTTAPLISTNDVDSRLTIDTKAVDRPVRVVNRFKGAGLSALHKYGSNHTAESSNQHTTRNGAGYGFDS</sequence>
<evidence type="ECO:0000313" key="3">
    <source>
        <dbReference type="Proteomes" id="UP000248291"/>
    </source>
</evidence>
<feature type="region of interest" description="Disordered" evidence="1">
    <location>
        <begin position="146"/>
        <end position="168"/>
    </location>
</feature>
<accession>A0AAN4TNL2</accession>
<gene>
    <name evidence="2" type="ORF">KPSA3_06262</name>
</gene>
<reference evidence="2 3" key="1">
    <citation type="submission" date="2018-04" db="EMBL/GenBank/DDBJ databases">
        <title>Draft genome sequence of Pseudomonas syringae pv. actinidiae biovar 3 strains isolated from kiwifruit in Kagawa prefecture.</title>
        <authorList>
            <person name="Tabuchi M."/>
            <person name="Saito M."/>
            <person name="Fujiwara S."/>
            <person name="Sasa N."/>
            <person name="Akimitsu K."/>
            <person name="Gomi K."/>
            <person name="Konishi-Sugita S."/>
            <person name="Hamano K."/>
            <person name="Kataoka I."/>
        </authorList>
    </citation>
    <scope>NUCLEOTIDE SEQUENCE [LARGE SCALE GENOMIC DNA]</scope>
    <source>
        <strain evidence="2 3">MAFF212211</strain>
    </source>
</reference>
<name>A0AAN4TNL2_PSESF</name>
<dbReference type="Proteomes" id="UP000248291">
    <property type="component" value="Unassembled WGS sequence"/>
</dbReference>
<keyword evidence="2" id="KW-0689">Ribosomal protein</keyword>
<evidence type="ECO:0000256" key="1">
    <source>
        <dbReference type="SAM" id="MobiDB-lite"/>
    </source>
</evidence>
<dbReference type="GO" id="GO:0005840">
    <property type="term" value="C:ribosome"/>
    <property type="evidence" value="ECO:0007669"/>
    <property type="project" value="UniProtKB-KW"/>
</dbReference>
<evidence type="ECO:0000313" key="2">
    <source>
        <dbReference type="EMBL" id="GBH20238.1"/>
    </source>
</evidence>
<protein>
    <submittedName>
        <fullName evidence="2">Ribosomal protein L21</fullName>
    </submittedName>
</protein>
<dbReference type="EMBL" id="BGKA01000248">
    <property type="protein sequence ID" value="GBH20238.1"/>
    <property type="molecule type" value="Genomic_DNA"/>
</dbReference>
<keyword evidence="2" id="KW-0687">Ribonucleoprotein</keyword>
<feature type="compositionally biased region" description="Polar residues" evidence="1">
    <location>
        <begin position="146"/>
        <end position="160"/>
    </location>
</feature>
<organism evidence="2 3">
    <name type="scientific">Pseudomonas syringae pv. actinidiae</name>
    <dbReference type="NCBI Taxonomy" id="103796"/>
    <lineage>
        <taxon>Bacteria</taxon>
        <taxon>Pseudomonadati</taxon>
        <taxon>Pseudomonadota</taxon>
        <taxon>Gammaproteobacteria</taxon>
        <taxon>Pseudomonadales</taxon>
        <taxon>Pseudomonadaceae</taxon>
        <taxon>Pseudomonas</taxon>
        <taxon>Pseudomonas syringae</taxon>
    </lineage>
</organism>
<comment type="caution">
    <text evidence="2">The sequence shown here is derived from an EMBL/GenBank/DDBJ whole genome shotgun (WGS) entry which is preliminary data.</text>
</comment>
<proteinExistence type="predicted"/>
<dbReference type="AlphaFoldDB" id="A0AAN4TNL2"/>